<accession>A0ABN1ELX3</accession>
<name>A0ABN1ELX3_9PROT</name>
<evidence type="ECO:0000256" key="1">
    <source>
        <dbReference type="ARBA" id="ARBA00022448"/>
    </source>
</evidence>
<dbReference type="PANTHER" id="PTHR37424">
    <property type="entry name" value="BACTERIOFERRITIN-ASSOCIATED FERREDOXIN"/>
    <property type="match status" value="1"/>
</dbReference>
<keyword evidence="4" id="KW-0249">Electron transport</keyword>
<dbReference type="InterPro" id="IPR041854">
    <property type="entry name" value="BFD-like_2Fe2S-bd_dom_sf"/>
</dbReference>
<comment type="similarity">
    <text evidence="8">Belongs to the Bfd family.</text>
</comment>
<dbReference type="InterPro" id="IPR007419">
    <property type="entry name" value="BFD-like_2Fe2S-bd_dom"/>
</dbReference>
<feature type="domain" description="BFD-like [2Fe-2S]-binding" evidence="9">
    <location>
        <begin position="2"/>
        <end position="49"/>
    </location>
</feature>
<evidence type="ECO:0000256" key="2">
    <source>
        <dbReference type="ARBA" id="ARBA00022714"/>
    </source>
</evidence>
<proteinExistence type="inferred from homology"/>
<evidence type="ECO:0000256" key="3">
    <source>
        <dbReference type="ARBA" id="ARBA00022723"/>
    </source>
</evidence>
<evidence type="ECO:0000256" key="8">
    <source>
        <dbReference type="ARBA" id="ARBA00046332"/>
    </source>
</evidence>
<comment type="caution">
    <text evidence="10">The sequence shown here is derived from an EMBL/GenBank/DDBJ whole genome shotgun (WGS) entry which is preliminary data.</text>
</comment>
<evidence type="ECO:0000259" key="9">
    <source>
        <dbReference type="Pfam" id="PF04324"/>
    </source>
</evidence>
<reference evidence="10 11" key="1">
    <citation type="journal article" date="2019" name="Int. J. Syst. Evol. Microbiol.">
        <title>The Global Catalogue of Microorganisms (GCM) 10K type strain sequencing project: providing services to taxonomists for standard genome sequencing and annotation.</title>
        <authorList>
            <consortium name="The Broad Institute Genomics Platform"/>
            <consortium name="The Broad Institute Genome Sequencing Center for Infectious Disease"/>
            <person name="Wu L."/>
            <person name="Ma J."/>
        </authorList>
    </citation>
    <scope>NUCLEOTIDE SEQUENCE [LARGE SCALE GENOMIC DNA]</scope>
    <source>
        <strain evidence="10 11">JCM 9933</strain>
    </source>
</reference>
<dbReference type="EMBL" id="BAAAFZ010000007">
    <property type="protein sequence ID" value="GAA0569449.1"/>
    <property type="molecule type" value="Genomic_DNA"/>
</dbReference>
<organism evidence="10 11">
    <name type="scientific">Craurococcus roseus</name>
    <dbReference type="NCBI Taxonomy" id="77585"/>
    <lineage>
        <taxon>Bacteria</taxon>
        <taxon>Pseudomonadati</taxon>
        <taxon>Pseudomonadota</taxon>
        <taxon>Alphaproteobacteria</taxon>
        <taxon>Acetobacterales</taxon>
        <taxon>Acetobacteraceae</taxon>
        <taxon>Craurococcus</taxon>
    </lineage>
</organism>
<protein>
    <recommendedName>
        <fullName evidence="7">Bacterioferritin-associated ferredoxin</fullName>
    </recommendedName>
</protein>
<sequence length="63" mass="6536">MYLCLCNALSDLQVRQAVHDGAKRPREIYAACGCRAQCGACTKGLLGIIRDGASAPPGASANQ</sequence>
<keyword evidence="1" id="KW-0813">Transport</keyword>
<keyword evidence="2" id="KW-0001">2Fe-2S</keyword>
<keyword evidence="3" id="KW-0479">Metal-binding</keyword>
<keyword evidence="5" id="KW-0408">Iron</keyword>
<gene>
    <name evidence="10" type="ORF">GCM10009416_04840</name>
</gene>
<evidence type="ECO:0000256" key="6">
    <source>
        <dbReference type="ARBA" id="ARBA00023014"/>
    </source>
</evidence>
<dbReference type="Pfam" id="PF04324">
    <property type="entry name" value="Fer2_BFD"/>
    <property type="match status" value="1"/>
</dbReference>
<evidence type="ECO:0000256" key="5">
    <source>
        <dbReference type="ARBA" id="ARBA00023004"/>
    </source>
</evidence>
<evidence type="ECO:0000256" key="7">
    <source>
        <dbReference type="ARBA" id="ARBA00039386"/>
    </source>
</evidence>
<evidence type="ECO:0000313" key="10">
    <source>
        <dbReference type="EMBL" id="GAA0569449.1"/>
    </source>
</evidence>
<dbReference type="InterPro" id="IPR052371">
    <property type="entry name" value="BFD-associated_ferredoxin"/>
</dbReference>
<evidence type="ECO:0000256" key="4">
    <source>
        <dbReference type="ARBA" id="ARBA00022982"/>
    </source>
</evidence>
<dbReference type="PANTHER" id="PTHR37424:SF1">
    <property type="entry name" value="BACTERIOFERRITIN-ASSOCIATED FERREDOXIN"/>
    <property type="match status" value="1"/>
</dbReference>
<keyword evidence="11" id="KW-1185">Reference proteome</keyword>
<evidence type="ECO:0000313" key="11">
    <source>
        <dbReference type="Proteomes" id="UP001501588"/>
    </source>
</evidence>
<dbReference type="Proteomes" id="UP001501588">
    <property type="component" value="Unassembled WGS sequence"/>
</dbReference>
<dbReference type="Gene3D" id="1.10.10.1100">
    <property type="entry name" value="BFD-like [2Fe-2S]-binding domain"/>
    <property type="match status" value="1"/>
</dbReference>
<keyword evidence="6" id="KW-0411">Iron-sulfur</keyword>